<proteinExistence type="predicted"/>
<sequence length="173" mass="19997">MRKSEIVAWTETWNELYVIESNLISQIFISEMTSIHHIGSTSVPNIGYAKPIIDILVVVKDIEKIDFFNGKMVVNGYSVRGEQGIEGRRYFTKGGSNRTHHVHIYQTGNINIQLHLNFKEYLLLHSDDAKKYGELKLKLANKYPDDTHKYQEGKESFVNELVEKSIKWASSHR</sequence>
<evidence type="ECO:0008006" key="3">
    <source>
        <dbReference type="Google" id="ProtNLM"/>
    </source>
</evidence>
<protein>
    <recommendedName>
        <fullName evidence="3">GrpB family protein</fullName>
    </recommendedName>
</protein>
<comment type="caution">
    <text evidence="1">The sequence shown here is derived from an EMBL/GenBank/DDBJ whole genome shotgun (WGS) entry which is preliminary data.</text>
</comment>
<reference evidence="1" key="2">
    <citation type="submission" date="2020-09" db="EMBL/GenBank/DDBJ databases">
        <authorList>
            <person name="Sun Q."/>
            <person name="Zhou Y."/>
        </authorList>
    </citation>
    <scope>NUCLEOTIDE SEQUENCE</scope>
    <source>
        <strain evidence="1">CGMCC 1.16134</strain>
    </source>
</reference>
<keyword evidence="2" id="KW-1185">Reference proteome</keyword>
<dbReference type="Gene3D" id="3.30.460.10">
    <property type="entry name" value="Beta Polymerase, domain 2"/>
    <property type="match status" value="1"/>
</dbReference>
<evidence type="ECO:0000313" key="2">
    <source>
        <dbReference type="Proteomes" id="UP000637643"/>
    </source>
</evidence>
<dbReference type="InterPro" id="IPR043519">
    <property type="entry name" value="NT_sf"/>
</dbReference>
<evidence type="ECO:0000313" key="1">
    <source>
        <dbReference type="EMBL" id="GGG15652.1"/>
    </source>
</evidence>
<dbReference type="PANTHER" id="PTHR34822:SF1">
    <property type="entry name" value="GRPB FAMILY PROTEIN"/>
    <property type="match status" value="1"/>
</dbReference>
<dbReference type="InterPro" id="IPR007344">
    <property type="entry name" value="GrpB/CoaE"/>
</dbReference>
<dbReference type="AlphaFoldDB" id="A0A917LDU8"/>
<reference evidence="1" key="1">
    <citation type="journal article" date="2014" name="Int. J. Syst. Evol. Microbiol.">
        <title>Complete genome sequence of Corynebacterium casei LMG S-19264T (=DSM 44701T), isolated from a smear-ripened cheese.</title>
        <authorList>
            <consortium name="US DOE Joint Genome Institute (JGI-PGF)"/>
            <person name="Walter F."/>
            <person name="Albersmeier A."/>
            <person name="Kalinowski J."/>
            <person name="Ruckert C."/>
        </authorList>
    </citation>
    <scope>NUCLEOTIDE SEQUENCE</scope>
    <source>
        <strain evidence="1">CGMCC 1.16134</strain>
    </source>
</reference>
<organism evidence="1 2">
    <name type="scientific">Paenibacillus albidus</name>
    <dbReference type="NCBI Taxonomy" id="2041023"/>
    <lineage>
        <taxon>Bacteria</taxon>
        <taxon>Bacillati</taxon>
        <taxon>Bacillota</taxon>
        <taxon>Bacilli</taxon>
        <taxon>Bacillales</taxon>
        <taxon>Paenibacillaceae</taxon>
        <taxon>Paenibacillus</taxon>
    </lineage>
</organism>
<accession>A0A917LDU8</accession>
<dbReference type="EMBL" id="BMKR01000107">
    <property type="protein sequence ID" value="GGG15652.1"/>
    <property type="molecule type" value="Genomic_DNA"/>
</dbReference>
<dbReference type="Proteomes" id="UP000637643">
    <property type="component" value="Unassembled WGS sequence"/>
</dbReference>
<gene>
    <name evidence="1" type="ORF">GCM10010912_70100</name>
</gene>
<name>A0A917LDU8_9BACL</name>
<dbReference type="Pfam" id="PF04229">
    <property type="entry name" value="GrpB"/>
    <property type="match status" value="1"/>
</dbReference>
<dbReference type="RefSeq" id="WP_189032930.1">
    <property type="nucleotide sequence ID" value="NZ_BMKR01000107.1"/>
</dbReference>
<dbReference type="SUPFAM" id="SSF81301">
    <property type="entry name" value="Nucleotidyltransferase"/>
    <property type="match status" value="1"/>
</dbReference>
<dbReference type="PANTHER" id="PTHR34822">
    <property type="entry name" value="GRPB DOMAIN PROTEIN (AFU_ORTHOLOGUE AFUA_1G01530)"/>
    <property type="match status" value="1"/>
</dbReference>